<protein>
    <submittedName>
        <fullName evidence="2">Uncharacterized protein</fullName>
    </submittedName>
</protein>
<feature type="region of interest" description="Disordered" evidence="1">
    <location>
        <begin position="156"/>
        <end position="238"/>
    </location>
</feature>
<proteinExistence type="predicted"/>
<sequence length="238" mass="26292">MQVCRPSGSHDLPGKKSDQRPHEDAWSSLFRLVHAPLEVAREIAAALSEVERVFRRESRVRRGPDSGATPRRCNQRRVARVPVEQRAVPSSGAPWSTPFASRGRSPWGGRTANGTRGCRAAWNTSSAVRRDRYAAAPNAPQVPRLRDALLHLSGQERPNRLFPRPNGWWGAATNSPLRPVARRTPRAPPGERPARKSPGQERERGLPGTGPRRPRVVVSRVNSARQRTAFSASTMPAP</sequence>
<dbReference type="Proteomes" id="UP000199497">
    <property type="component" value="Unassembled WGS sequence"/>
</dbReference>
<evidence type="ECO:0000313" key="3">
    <source>
        <dbReference type="Proteomes" id="UP000199497"/>
    </source>
</evidence>
<evidence type="ECO:0000256" key="1">
    <source>
        <dbReference type="SAM" id="MobiDB-lite"/>
    </source>
</evidence>
<feature type="compositionally biased region" description="Basic and acidic residues" evidence="1">
    <location>
        <begin position="12"/>
        <end position="23"/>
    </location>
</feature>
<organism evidence="2 3">
    <name type="scientific">Actinopolyspora xinjiangensis</name>
    <dbReference type="NCBI Taxonomy" id="405564"/>
    <lineage>
        <taxon>Bacteria</taxon>
        <taxon>Bacillati</taxon>
        <taxon>Actinomycetota</taxon>
        <taxon>Actinomycetes</taxon>
        <taxon>Actinopolysporales</taxon>
        <taxon>Actinopolysporaceae</taxon>
        <taxon>Actinopolyspora</taxon>
    </lineage>
</organism>
<feature type="compositionally biased region" description="Polar residues" evidence="1">
    <location>
        <begin position="222"/>
        <end position="238"/>
    </location>
</feature>
<evidence type="ECO:0000313" key="2">
    <source>
        <dbReference type="EMBL" id="SDP15869.1"/>
    </source>
</evidence>
<feature type="compositionally biased region" description="Basic and acidic residues" evidence="1">
    <location>
        <begin position="192"/>
        <end position="205"/>
    </location>
</feature>
<accession>A0A1H0QGM0</accession>
<name>A0A1H0QGM0_9ACTN</name>
<feature type="region of interest" description="Disordered" evidence="1">
    <location>
        <begin position="82"/>
        <end position="116"/>
    </location>
</feature>
<gene>
    <name evidence="2" type="ORF">SAMN04487905_102205</name>
</gene>
<keyword evidence="3" id="KW-1185">Reference proteome</keyword>
<dbReference type="AlphaFoldDB" id="A0A1H0QGM0"/>
<reference evidence="3" key="1">
    <citation type="submission" date="2016-10" db="EMBL/GenBank/DDBJ databases">
        <authorList>
            <person name="Varghese N."/>
            <person name="Submissions S."/>
        </authorList>
    </citation>
    <scope>NUCLEOTIDE SEQUENCE [LARGE SCALE GENOMIC DNA]</scope>
    <source>
        <strain evidence="3">DSM 46732</strain>
    </source>
</reference>
<feature type="region of interest" description="Disordered" evidence="1">
    <location>
        <begin position="1"/>
        <end position="23"/>
    </location>
</feature>
<dbReference type="EMBL" id="FNJR01000002">
    <property type="protein sequence ID" value="SDP15869.1"/>
    <property type="molecule type" value="Genomic_DNA"/>
</dbReference>